<feature type="repeat" description="PPR" evidence="2">
    <location>
        <begin position="72"/>
        <end position="106"/>
    </location>
</feature>
<evidence type="ECO:0000313" key="4">
    <source>
        <dbReference type="Proteomes" id="UP000197138"/>
    </source>
</evidence>
<dbReference type="InterPro" id="IPR002885">
    <property type="entry name" value="PPR_rpt"/>
</dbReference>
<dbReference type="AlphaFoldDB" id="A0A218W3L9"/>
<name>A0A218W3L9_PUNGR</name>
<dbReference type="EMBL" id="MTKT01005400">
    <property type="protein sequence ID" value="OWM67058.1"/>
    <property type="molecule type" value="Genomic_DNA"/>
</dbReference>
<dbReference type="PANTHER" id="PTHR47926:SF359">
    <property type="entry name" value="PENTACOTRIPEPTIDE-REPEAT REGION OF PRORP DOMAIN-CONTAINING PROTEIN"/>
    <property type="match status" value="1"/>
</dbReference>
<sequence length="293" mass="32568">MPMSSSSRAVVLRLVCNLQSLKQVEQALASVTKQSLFSDPLIASKLIVFSALSSLGSLFFAQSIFEQTPGDNTFICNTMMRAYSRSAFPVRAIAIYNRMLSSGLECDKFSYNFVLKACGRMLWCGKDDVSGGEMRVSRKVGEVHCRVFVVGLDSDLHIQNSLLHMYSECGLMGSARWLFDEMTDRTVASWNIMILAFDQVGDFAAADELLDLMPRKNVVSWNTLIARTHGNVELGELSFRQLAKLGTLRDGDYVLLSNMYADAGRWDAVERLRDEMGSGKVLRRPGASNIALE</sequence>
<dbReference type="InterPro" id="IPR011990">
    <property type="entry name" value="TPR-like_helical_dom_sf"/>
</dbReference>
<dbReference type="Pfam" id="PF20431">
    <property type="entry name" value="E_motif"/>
    <property type="match status" value="1"/>
</dbReference>
<evidence type="ECO:0008006" key="5">
    <source>
        <dbReference type="Google" id="ProtNLM"/>
    </source>
</evidence>
<evidence type="ECO:0000256" key="2">
    <source>
        <dbReference type="PROSITE-ProRule" id="PRU00708"/>
    </source>
</evidence>
<dbReference type="Proteomes" id="UP000197138">
    <property type="component" value="Unassembled WGS sequence"/>
</dbReference>
<comment type="caution">
    <text evidence="3">The sequence shown here is derived from an EMBL/GenBank/DDBJ whole genome shotgun (WGS) entry which is preliminary data.</text>
</comment>
<dbReference type="Pfam" id="PF13041">
    <property type="entry name" value="PPR_2"/>
    <property type="match status" value="1"/>
</dbReference>
<dbReference type="Gene3D" id="1.25.40.10">
    <property type="entry name" value="Tetratricopeptide repeat domain"/>
    <property type="match status" value="2"/>
</dbReference>
<dbReference type="Pfam" id="PF01535">
    <property type="entry name" value="PPR"/>
    <property type="match status" value="2"/>
</dbReference>
<proteinExistence type="predicted"/>
<dbReference type="InterPro" id="IPR046848">
    <property type="entry name" value="E_motif"/>
</dbReference>
<evidence type="ECO:0000256" key="1">
    <source>
        <dbReference type="ARBA" id="ARBA00022737"/>
    </source>
</evidence>
<keyword evidence="1" id="KW-0677">Repeat</keyword>
<reference evidence="4" key="1">
    <citation type="journal article" date="2017" name="Plant J.">
        <title>The pomegranate (Punica granatum L.) genome and the genomics of punicalagin biosynthesis.</title>
        <authorList>
            <person name="Qin G."/>
            <person name="Xu C."/>
            <person name="Ming R."/>
            <person name="Tang H."/>
            <person name="Guyot R."/>
            <person name="Kramer E.M."/>
            <person name="Hu Y."/>
            <person name="Yi X."/>
            <person name="Qi Y."/>
            <person name="Xu X."/>
            <person name="Gao Z."/>
            <person name="Pan H."/>
            <person name="Jian J."/>
            <person name="Tian Y."/>
            <person name="Yue Z."/>
            <person name="Xu Y."/>
        </authorList>
    </citation>
    <scope>NUCLEOTIDE SEQUENCE [LARGE SCALE GENOMIC DNA]</scope>
    <source>
        <strain evidence="4">cv. Dabenzi</strain>
    </source>
</reference>
<gene>
    <name evidence="3" type="ORF">CDL15_Pgr000510</name>
</gene>
<feature type="repeat" description="PPR" evidence="2">
    <location>
        <begin position="186"/>
        <end position="220"/>
    </location>
</feature>
<accession>A0A218W3L9</accession>
<evidence type="ECO:0000313" key="3">
    <source>
        <dbReference type="EMBL" id="OWM67058.1"/>
    </source>
</evidence>
<dbReference type="InterPro" id="IPR046960">
    <property type="entry name" value="PPR_At4g14850-like_plant"/>
</dbReference>
<dbReference type="PANTHER" id="PTHR47926">
    <property type="entry name" value="PENTATRICOPEPTIDE REPEAT-CONTAINING PROTEIN"/>
    <property type="match status" value="1"/>
</dbReference>
<dbReference type="GO" id="GO:0003723">
    <property type="term" value="F:RNA binding"/>
    <property type="evidence" value="ECO:0007669"/>
    <property type="project" value="InterPro"/>
</dbReference>
<protein>
    <recommendedName>
        <fullName evidence="5">Pentatricopeptide repeat-containing protein</fullName>
    </recommendedName>
</protein>
<organism evidence="3 4">
    <name type="scientific">Punica granatum</name>
    <name type="common">Pomegranate</name>
    <dbReference type="NCBI Taxonomy" id="22663"/>
    <lineage>
        <taxon>Eukaryota</taxon>
        <taxon>Viridiplantae</taxon>
        <taxon>Streptophyta</taxon>
        <taxon>Embryophyta</taxon>
        <taxon>Tracheophyta</taxon>
        <taxon>Spermatophyta</taxon>
        <taxon>Magnoliopsida</taxon>
        <taxon>eudicotyledons</taxon>
        <taxon>Gunneridae</taxon>
        <taxon>Pentapetalae</taxon>
        <taxon>rosids</taxon>
        <taxon>malvids</taxon>
        <taxon>Myrtales</taxon>
        <taxon>Lythraceae</taxon>
        <taxon>Punica</taxon>
    </lineage>
</organism>
<dbReference type="NCBIfam" id="TIGR00756">
    <property type="entry name" value="PPR"/>
    <property type="match status" value="1"/>
</dbReference>
<dbReference type="GO" id="GO:0009451">
    <property type="term" value="P:RNA modification"/>
    <property type="evidence" value="ECO:0007669"/>
    <property type="project" value="InterPro"/>
</dbReference>
<dbReference type="PROSITE" id="PS51375">
    <property type="entry name" value="PPR"/>
    <property type="match status" value="2"/>
</dbReference>